<keyword evidence="1" id="KW-0812">Transmembrane</keyword>
<keyword evidence="1" id="KW-1133">Transmembrane helix</keyword>
<dbReference type="RefSeq" id="WP_013345962.1">
    <property type="nucleotide sequence ID" value="NC_014541.1"/>
</dbReference>
<name>E1SMY7_FERBD</name>
<reference evidence="2 3" key="1">
    <citation type="journal article" date="2010" name="Stand. Genomic Sci.">
        <title>Complete genome sequence of Ferrimonas balearica type strain (PAT).</title>
        <authorList>
            <person name="Nolan M."/>
            <person name="Sikorski J."/>
            <person name="Davenport K."/>
            <person name="Lucas S."/>
            <person name="Glavina Del Rio T."/>
            <person name="Tice H."/>
            <person name="Cheng J."/>
            <person name="Goodwin L."/>
            <person name="Pitluck S."/>
            <person name="Liolios K."/>
            <person name="Ivanova N."/>
            <person name="Mavromatis K."/>
            <person name="Ovchinnikova G."/>
            <person name="Pati A."/>
            <person name="Chen A."/>
            <person name="Palaniappan K."/>
            <person name="Land M."/>
            <person name="Hauser L."/>
            <person name="Chang Y."/>
            <person name="Jeffries C."/>
            <person name="Tapia R."/>
            <person name="Brettin T."/>
            <person name="Detter J."/>
            <person name="Han C."/>
            <person name="Yasawong M."/>
            <person name="Rohde M."/>
            <person name="Tindall B."/>
            <person name="Goker M."/>
            <person name="Woyke T."/>
            <person name="Bristow J."/>
            <person name="Eisen J."/>
            <person name="Markowitz V."/>
            <person name="Hugenholtz P."/>
            <person name="Kyrpides N."/>
            <person name="Klenk H."/>
            <person name="Lapidus A."/>
        </authorList>
    </citation>
    <scope>NUCLEOTIDE SEQUENCE [LARGE SCALE GENOMIC DNA]</scope>
    <source>
        <strain evidence="3">DSM 9799 / CCM 4581 / KCTC 23876 / PAT</strain>
    </source>
</reference>
<keyword evidence="1" id="KW-0472">Membrane</keyword>
<evidence type="ECO:0000313" key="2">
    <source>
        <dbReference type="EMBL" id="ADN76656.1"/>
    </source>
</evidence>
<dbReference type="EMBL" id="CP002209">
    <property type="protein sequence ID" value="ADN76656.1"/>
    <property type="molecule type" value="Genomic_DNA"/>
</dbReference>
<sequence>MLETGLILALAAVLVVLFRPVLSLIWAFFIDYLERKFSHKIDD</sequence>
<evidence type="ECO:0000313" key="3">
    <source>
        <dbReference type="Proteomes" id="UP000006683"/>
    </source>
</evidence>
<dbReference type="AlphaFoldDB" id="E1SMY7"/>
<evidence type="ECO:0000256" key="1">
    <source>
        <dbReference type="SAM" id="Phobius"/>
    </source>
</evidence>
<gene>
    <name evidence="2" type="ordered locus">Fbal_2454</name>
</gene>
<dbReference type="KEGG" id="fbl:Fbal_2454"/>
<protein>
    <submittedName>
        <fullName evidence="2">Uncharacterized protein</fullName>
    </submittedName>
</protein>
<dbReference type="HOGENOM" id="CLU_3233896_0_0_6"/>
<dbReference type="GeneID" id="80457737"/>
<accession>E1SMY7</accession>
<organism evidence="2 3">
    <name type="scientific">Ferrimonas balearica (strain DSM 9799 / CCM 4581 / KCTC 23876 / PAT)</name>
    <dbReference type="NCBI Taxonomy" id="550540"/>
    <lineage>
        <taxon>Bacteria</taxon>
        <taxon>Pseudomonadati</taxon>
        <taxon>Pseudomonadota</taxon>
        <taxon>Gammaproteobacteria</taxon>
        <taxon>Alteromonadales</taxon>
        <taxon>Ferrimonadaceae</taxon>
        <taxon>Ferrimonas</taxon>
    </lineage>
</organism>
<proteinExistence type="predicted"/>
<dbReference type="Proteomes" id="UP000006683">
    <property type="component" value="Chromosome"/>
</dbReference>
<feature type="transmembrane region" description="Helical" evidence="1">
    <location>
        <begin position="6"/>
        <end position="30"/>
    </location>
</feature>
<keyword evidence="3" id="KW-1185">Reference proteome</keyword>